<evidence type="ECO:0000256" key="1">
    <source>
        <dbReference type="SAM" id="MobiDB-lite"/>
    </source>
</evidence>
<name>A0A9E6ZYF6_9HYPH</name>
<sequence>MTRRELIDTGTDKRYVRRDEQGQFKESDDVGRSLAQDVRKSAKMKVKAGEGDRGDRKR</sequence>
<feature type="compositionally biased region" description="Basic and acidic residues" evidence="1">
    <location>
        <begin position="1"/>
        <end position="31"/>
    </location>
</feature>
<dbReference type="EMBL" id="CP083243">
    <property type="protein sequence ID" value="UOK73919.1"/>
    <property type="molecule type" value="Genomic_DNA"/>
</dbReference>
<dbReference type="KEGG" id="apol:K9D25_24715"/>
<reference evidence="2" key="1">
    <citation type="submission" date="2021-09" db="EMBL/GenBank/DDBJ databases">
        <title>Network and meta-omics reveal the key degrader and cooperation patterns in an efficient 1,4-dioxane-degrading microbial community.</title>
        <authorList>
            <person name="Dai C."/>
        </authorList>
    </citation>
    <scope>NUCLEOTIDE SEQUENCE</scope>
    <source>
        <strain evidence="2">ZM13</strain>
        <plasmid evidence="2">pD</plasmid>
    </source>
</reference>
<dbReference type="Proteomes" id="UP000831684">
    <property type="component" value="Plasmid pD"/>
</dbReference>
<dbReference type="AlphaFoldDB" id="A0A9E6ZYF6"/>
<evidence type="ECO:0000313" key="2">
    <source>
        <dbReference type="EMBL" id="UOK73919.1"/>
    </source>
</evidence>
<gene>
    <name evidence="2" type="ORF">K9D25_24715</name>
</gene>
<organism evidence="2 3">
    <name type="scientific">Ancylobacter polymorphus</name>
    <dbReference type="NCBI Taxonomy" id="223390"/>
    <lineage>
        <taxon>Bacteria</taxon>
        <taxon>Pseudomonadati</taxon>
        <taxon>Pseudomonadota</taxon>
        <taxon>Alphaproteobacteria</taxon>
        <taxon>Hyphomicrobiales</taxon>
        <taxon>Xanthobacteraceae</taxon>
        <taxon>Ancylobacter</taxon>
    </lineage>
</organism>
<keyword evidence="2" id="KW-0614">Plasmid</keyword>
<evidence type="ECO:0000313" key="3">
    <source>
        <dbReference type="Proteomes" id="UP000831684"/>
    </source>
</evidence>
<protein>
    <submittedName>
        <fullName evidence="2">Uncharacterized protein</fullName>
    </submittedName>
</protein>
<feature type="region of interest" description="Disordered" evidence="1">
    <location>
        <begin position="1"/>
        <end position="58"/>
    </location>
</feature>
<proteinExistence type="predicted"/>
<feature type="compositionally biased region" description="Basic and acidic residues" evidence="1">
    <location>
        <begin position="47"/>
        <end position="58"/>
    </location>
</feature>
<dbReference type="RefSeq" id="WP_244451487.1">
    <property type="nucleotide sequence ID" value="NZ_CP083243.1"/>
</dbReference>
<geneLocation type="plasmid" evidence="2 3">
    <name>pD</name>
</geneLocation>
<accession>A0A9E6ZYF6</accession>